<evidence type="ECO:0000313" key="3">
    <source>
        <dbReference type="Proteomes" id="UP000229897"/>
    </source>
</evidence>
<dbReference type="Proteomes" id="UP000229897">
    <property type="component" value="Chromosome"/>
</dbReference>
<accession>A0A2D2DGD5</accession>
<dbReference type="Gene3D" id="1.20.120.450">
    <property type="entry name" value="dinb family like domain"/>
    <property type="match status" value="1"/>
</dbReference>
<keyword evidence="3" id="KW-1185">Reference proteome</keyword>
<dbReference type="OrthoDB" id="7172021at2"/>
<dbReference type="KEGG" id="mass:CR152_05290"/>
<name>A0A2D2DGD5_9BURK</name>
<dbReference type="EMBL" id="CP024608">
    <property type="protein sequence ID" value="ATQ73999.1"/>
    <property type="molecule type" value="Genomic_DNA"/>
</dbReference>
<dbReference type="InterPro" id="IPR034660">
    <property type="entry name" value="DinB/YfiT-like"/>
</dbReference>
<dbReference type="SUPFAM" id="SSF109854">
    <property type="entry name" value="DinB/YfiT-like putative metalloenzymes"/>
    <property type="match status" value="1"/>
</dbReference>
<protein>
    <submittedName>
        <fullName evidence="2">Damage-inducible protein DinB</fullName>
    </submittedName>
</protein>
<evidence type="ECO:0000313" key="2">
    <source>
        <dbReference type="EMBL" id="ATQ73999.1"/>
    </source>
</evidence>
<dbReference type="InterPro" id="IPR024775">
    <property type="entry name" value="DinB-like"/>
</dbReference>
<evidence type="ECO:0000259" key="1">
    <source>
        <dbReference type="Pfam" id="PF12867"/>
    </source>
</evidence>
<dbReference type="AlphaFoldDB" id="A0A2D2DGD5"/>
<reference evidence="2" key="1">
    <citation type="submission" date="2017-10" db="EMBL/GenBank/DDBJ databases">
        <title>Massilia psychrophilum sp. nov., a novel purple-pigmented bacterium isolated from Tianshan glacier, Xinjiang Municipality, China.</title>
        <authorList>
            <person name="Wang H."/>
        </authorList>
    </citation>
    <scope>NUCLEOTIDE SEQUENCE [LARGE SCALE GENOMIC DNA]</scope>
    <source>
        <strain evidence="2">B2</strain>
    </source>
</reference>
<dbReference type="Pfam" id="PF12867">
    <property type="entry name" value="DinB_2"/>
    <property type="match status" value="1"/>
</dbReference>
<feature type="domain" description="DinB-like" evidence="1">
    <location>
        <begin position="9"/>
        <end position="150"/>
    </location>
</feature>
<gene>
    <name evidence="2" type="ORF">CR152_05290</name>
</gene>
<sequence length="198" mass="22097">MHEFVVSALRRFPSELAALYATIPSAYAAWAPPSWEGIPSEKFTAIEQICHVRDIEIDGYQLRLRRLLEEDNPLLVSIDSERVARERGYPDAPVEQIFETFREAPERTARTIAGLTDSQWQRRGVFEGYGPVTVTGLVHYLCSHDQQHLAGLHWLLGKMASEAKAAKLSSVIPAQAGIQAPPLCKDALDSRLRGKDGF</sequence>
<organism evidence="2 3">
    <name type="scientific">Massilia violaceinigra</name>
    <dbReference type="NCBI Taxonomy" id="2045208"/>
    <lineage>
        <taxon>Bacteria</taxon>
        <taxon>Pseudomonadati</taxon>
        <taxon>Pseudomonadota</taxon>
        <taxon>Betaproteobacteria</taxon>
        <taxon>Burkholderiales</taxon>
        <taxon>Oxalobacteraceae</taxon>
        <taxon>Telluria group</taxon>
        <taxon>Massilia</taxon>
    </lineage>
</organism>
<proteinExistence type="predicted"/>